<keyword evidence="3" id="KW-1185">Reference proteome</keyword>
<comment type="caution">
    <text evidence="2">The sequence shown here is derived from an EMBL/GenBank/DDBJ whole genome shotgun (WGS) entry which is preliminary data.</text>
</comment>
<evidence type="ECO:0000256" key="1">
    <source>
        <dbReference type="SAM" id="SignalP"/>
    </source>
</evidence>
<name>A0ABS2HNS0_9ACTN</name>
<accession>A0ABS2HNS0</accession>
<protein>
    <submittedName>
        <fullName evidence="2">Uncharacterized protein</fullName>
    </submittedName>
</protein>
<feature type="signal peptide" evidence="1">
    <location>
        <begin position="1"/>
        <end position="30"/>
    </location>
</feature>
<reference evidence="2 3" key="1">
    <citation type="submission" date="2021-02" db="EMBL/GenBank/DDBJ databases">
        <title>Genome Streptomyces sp. RHZ10.</title>
        <authorList>
            <person name="Besaury L."/>
        </authorList>
    </citation>
    <scope>NUCLEOTIDE SEQUENCE [LARGE SCALE GENOMIC DNA]</scope>
    <source>
        <strain evidence="2 3">RHZ10</strain>
    </source>
</reference>
<feature type="chain" id="PRO_5047329131" evidence="1">
    <location>
        <begin position="31"/>
        <end position="350"/>
    </location>
</feature>
<dbReference type="Proteomes" id="UP000712045">
    <property type="component" value="Unassembled WGS sequence"/>
</dbReference>
<proteinExistence type="predicted"/>
<keyword evidence="1" id="KW-0732">Signal</keyword>
<dbReference type="EMBL" id="JAFEUF010000005">
    <property type="protein sequence ID" value="MBM7052736.1"/>
    <property type="molecule type" value="Genomic_DNA"/>
</dbReference>
<sequence>MPFIARLARTALIAVLALTLVPLWSAPAAAGSGSVTRLTLAADTDIPRGVTVDLLRRTMTLTAGEKRHLRGRLEATSTTTGIVGLTQRIRCLNASGSTVPVVAASARNHEGSDTTSYAKPGHLPLYADLLFTAPATGVYTCVLQGTAYSTLPGTYHLTAVAGSTWLETDDADQRGAHWWQNGACESADTAGDCTYVGDGSADPDAWIFYNDGTPVHKWQAHPDAVTVSAQANVELTTCYQGTASCASDMHAYPRGRNAVVHTRFELVQLNAAGRACRTHQFAADRTITDDAHHAVGYSKLSDIRIDQACGSRSFLLRVYVNHVSGQTVKVDGVQSGVTSLTNGIAFNNFR</sequence>
<evidence type="ECO:0000313" key="2">
    <source>
        <dbReference type="EMBL" id="MBM7052736.1"/>
    </source>
</evidence>
<organism evidence="2 3">
    <name type="scientific">Streptomyces durocortorensis</name>
    <dbReference type="NCBI Taxonomy" id="2811104"/>
    <lineage>
        <taxon>Bacteria</taxon>
        <taxon>Bacillati</taxon>
        <taxon>Actinomycetota</taxon>
        <taxon>Actinomycetes</taxon>
        <taxon>Kitasatosporales</taxon>
        <taxon>Streptomycetaceae</taxon>
        <taxon>Streptomyces</taxon>
    </lineage>
</organism>
<gene>
    <name evidence="2" type="ORF">JS521_02230</name>
</gene>
<dbReference type="RefSeq" id="WP_205081011.1">
    <property type="nucleotide sequence ID" value="NZ_JAFEUF010000005.1"/>
</dbReference>
<evidence type="ECO:0000313" key="3">
    <source>
        <dbReference type="Proteomes" id="UP000712045"/>
    </source>
</evidence>